<organism evidence="1 2">
    <name type="scientific">Bradyrhizobium septentrionale</name>
    <dbReference type="NCBI Taxonomy" id="1404411"/>
    <lineage>
        <taxon>Bacteria</taxon>
        <taxon>Pseudomonadati</taxon>
        <taxon>Pseudomonadota</taxon>
        <taxon>Alphaproteobacteria</taxon>
        <taxon>Hyphomicrobiales</taxon>
        <taxon>Nitrobacteraceae</taxon>
        <taxon>Bradyrhizobium</taxon>
    </lineage>
</organism>
<sequence>MAKRSIQLGARFYDTVGDANAFYSAMLNRYSVGKVVSQADAVELNALLQRHDELDEKVGCGIAHFEVAAAPDGHPGRCFWIVRTDGSRIDFSIKHCLERKPSD</sequence>
<dbReference type="InterPro" id="IPR044673">
    <property type="entry name" value="DCL-like"/>
</dbReference>
<dbReference type="RefSeq" id="WP_338833552.1">
    <property type="nucleotide sequence ID" value="NZ_CP147711.1"/>
</dbReference>
<proteinExistence type="predicted"/>
<reference evidence="1" key="2">
    <citation type="submission" date="2024-03" db="EMBL/GenBank/DDBJ databases">
        <authorList>
            <person name="Bromfield E.S.P."/>
            <person name="Cloutier S."/>
        </authorList>
    </citation>
    <scope>NUCLEOTIDE SEQUENCE</scope>
    <source>
        <strain evidence="1">5S5</strain>
    </source>
</reference>
<name>A0ABZ2NSV7_9BRAD</name>
<dbReference type="Proteomes" id="UP001432046">
    <property type="component" value="Chromosome"/>
</dbReference>
<protein>
    <submittedName>
        <fullName evidence="1">DCL family protein</fullName>
    </submittedName>
</protein>
<evidence type="ECO:0000313" key="1">
    <source>
        <dbReference type="EMBL" id="WXC77576.1"/>
    </source>
</evidence>
<keyword evidence="2" id="KW-1185">Reference proteome</keyword>
<reference evidence="1" key="1">
    <citation type="journal article" date="2021" name="Int. J. Syst. Evol. Microbiol.">
        <title>Bradyrhizobium septentrionale sp. nov. (sv. septentrionale) and Bradyrhizobium quebecense sp. nov. (sv. septentrionale) associated with legumes native to Canada possess rearranged symbiosis genes and numerous insertion sequences.</title>
        <authorList>
            <person name="Bromfield E.S.P."/>
            <person name="Cloutier S."/>
        </authorList>
    </citation>
    <scope>NUCLEOTIDE SEQUENCE</scope>
    <source>
        <strain evidence="1">5S5</strain>
    </source>
</reference>
<dbReference type="PANTHER" id="PTHR33415:SF12">
    <property type="entry name" value="PROTEIN EMBRYO DEFECTIVE 514"/>
    <property type="match status" value="1"/>
</dbReference>
<dbReference type="PANTHER" id="PTHR33415">
    <property type="entry name" value="PROTEIN EMBRYO DEFECTIVE 514"/>
    <property type="match status" value="1"/>
</dbReference>
<dbReference type="EMBL" id="CP147711">
    <property type="protein sequence ID" value="WXC77576.1"/>
    <property type="molecule type" value="Genomic_DNA"/>
</dbReference>
<accession>A0ABZ2NSV7</accession>
<evidence type="ECO:0000313" key="2">
    <source>
        <dbReference type="Proteomes" id="UP001432046"/>
    </source>
</evidence>
<dbReference type="Pfam" id="PF11523">
    <property type="entry name" value="DUF3223"/>
    <property type="match status" value="1"/>
</dbReference>
<gene>
    <name evidence="1" type="ORF">WDK88_29620</name>
</gene>
<dbReference type="Gene3D" id="3.10.450.40">
    <property type="match status" value="1"/>
</dbReference>